<evidence type="ECO:0000313" key="4">
    <source>
        <dbReference type="Proteomes" id="UP001165080"/>
    </source>
</evidence>
<reference evidence="3 4" key="1">
    <citation type="journal article" date="2023" name="Commun. Biol.">
        <title>Reorganization of the ancestral sex-determining regions during the evolution of trioecy in Pleodorina starrii.</title>
        <authorList>
            <person name="Takahashi K."/>
            <person name="Suzuki S."/>
            <person name="Kawai-Toyooka H."/>
            <person name="Yamamoto K."/>
            <person name="Hamaji T."/>
            <person name="Ootsuki R."/>
            <person name="Yamaguchi H."/>
            <person name="Kawachi M."/>
            <person name="Higashiyama T."/>
            <person name="Nozaki H."/>
        </authorList>
    </citation>
    <scope>NUCLEOTIDE SEQUENCE [LARGE SCALE GENOMIC DNA]</scope>
    <source>
        <strain evidence="3 4">NIES-4479</strain>
    </source>
</reference>
<dbReference type="InterPro" id="IPR029488">
    <property type="entry name" value="Hmw/CFAP97"/>
</dbReference>
<dbReference type="PANTHER" id="PTHR23035:SF2">
    <property type="entry name" value="KIAA1430 HOMOLOGUE"/>
    <property type="match status" value="1"/>
</dbReference>
<dbReference type="Pfam" id="PF13879">
    <property type="entry name" value="Hmw_CFAP97"/>
    <property type="match status" value="1"/>
</dbReference>
<protein>
    <submittedName>
        <fullName evidence="3">Uncharacterized protein</fullName>
    </submittedName>
</protein>
<accession>A0A9W6BKJ5</accession>
<feature type="compositionally biased region" description="Low complexity" evidence="2">
    <location>
        <begin position="345"/>
        <end position="410"/>
    </location>
</feature>
<name>A0A9W6BKJ5_9CHLO</name>
<dbReference type="InterPro" id="IPR038791">
    <property type="entry name" value="Cfap97/Hemingway"/>
</dbReference>
<feature type="compositionally biased region" description="Basic and acidic residues" evidence="2">
    <location>
        <begin position="573"/>
        <end position="590"/>
    </location>
</feature>
<evidence type="ECO:0000313" key="3">
    <source>
        <dbReference type="EMBL" id="GLC53882.1"/>
    </source>
</evidence>
<feature type="compositionally biased region" description="Low complexity" evidence="2">
    <location>
        <begin position="287"/>
        <end position="313"/>
    </location>
</feature>
<sequence length="642" mass="69413">MADRGRKAFPVSSHLCDERWQRHCMDLHKQRLSDMKHRIDNTKPETFDLVLSKGKRQMLDKERQTEVDRENAILLQKMVRIKEQDTRAVFRPWTARSTFQWKVGHYYDPATNTKTLDHINLTSSVSPRSIHYFALTRPGTAPPDVTARLRDMEIQVDNTKLLRAITTMRTHYSNEEFERRHAEESILVSRISNFRGPDGFRYQPPGRSISASRNSPYLQPLPGRASSSNRPLRPPAPRAGWPASSPPISQQQYYEDAQNRDIPLPSGRGNSRPGTALGGTQEGLGETSPRPSGSSRGHSASSRSSASSRGHTGVSLVRNQAAQGPDSEAGSRPGSAAGDSEEGSSRPGSAAAAGTSFSFAGKQAQQQQRKASASSEGRNSASASSSSSSGSKRSAAGGVAAAADPGASADDYADEQYEEEGSQYEQEEEERREEAEEERSDRRESRSTSGRGSGRESRSSFGRGSVRESRSSSGRGSGRGPQDDGEEAGNSGYGDDEFAADDGREEAVATAAAAAEEDEDDGGYAEAKRRGYEEDVGADDAERTSAGGDDDRPARAGDEEAEEEQGEAAGSEAKSKKDDDDDHDADKEAAAFDPAEAELRFEMKAAEEAEMDQQFAAEMAADTYGNLPMASPQVGGFAADWD</sequence>
<feature type="region of interest" description="Disordered" evidence="2">
    <location>
        <begin position="194"/>
        <end position="598"/>
    </location>
</feature>
<proteinExistence type="inferred from homology"/>
<gene>
    <name evidence="3" type="primary">PLEST008008</name>
    <name evidence="3" type="ORF">PLESTB_000799900</name>
</gene>
<evidence type="ECO:0000256" key="2">
    <source>
        <dbReference type="SAM" id="MobiDB-lite"/>
    </source>
</evidence>
<dbReference type="OrthoDB" id="2163395at2759"/>
<dbReference type="Proteomes" id="UP001165080">
    <property type="component" value="Unassembled WGS sequence"/>
</dbReference>
<feature type="compositionally biased region" description="Basic and acidic residues" evidence="2">
    <location>
        <begin position="549"/>
        <end position="558"/>
    </location>
</feature>
<dbReference type="PANTHER" id="PTHR23035">
    <property type="entry name" value="CILIA- AND FLAGELLA-ASSOCIATED PROTEIN 97-RELATED"/>
    <property type="match status" value="1"/>
</dbReference>
<dbReference type="EMBL" id="BRXU01000009">
    <property type="protein sequence ID" value="GLC53882.1"/>
    <property type="molecule type" value="Genomic_DNA"/>
</dbReference>
<evidence type="ECO:0000256" key="1">
    <source>
        <dbReference type="ARBA" id="ARBA00008315"/>
    </source>
</evidence>
<organism evidence="3 4">
    <name type="scientific">Pleodorina starrii</name>
    <dbReference type="NCBI Taxonomy" id="330485"/>
    <lineage>
        <taxon>Eukaryota</taxon>
        <taxon>Viridiplantae</taxon>
        <taxon>Chlorophyta</taxon>
        <taxon>core chlorophytes</taxon>
        <taxon>Chlorophyceae</taxon>
        <taxon>CS clade</taxon>
        <taxon>Chlamydomonadales</taxon>
        <taxon>Volvocaceae</taxon>
        <taxon>Pleodorina</taxon>
    </lineage>
</organism>
<dbReference type="AlphaFoldDB" id="A0A9W6BKJ5"/>
<comment type="caution">
    <text evidence="3">The sequence shown here is derived from an EMBL/GenBank/DDBJ whole genome shotgun (WGS) entry which is preliminary data.</text>
</comment>
<keyword evidence="4" id="KW-1185">Reference proteome</keyword>
<feature type="compositionally biased region" description="Acidic residues" evidence="2">
    <location>
        <begin position="411"/>
        <end position="438"/>
    </location>
</feature>
<comment type="similarity">
    <text evidence="1">Belongs to the CFAP97 family.</text>
</comment>